<gene>
    <name evidence="1" type="ORF">OXU80_27855</name>
</gene>
<evidence type="ECO:0000313" key="2">
    <source>
        <dbReference type="Proteomes" id="UP001163223"/>
    </source>
</evidence>
<dbReference type="Proteomes" id="UP001163223">
    <property type="component" value="Chromosome"/>
</dbReference>
<proteinExistence type="predicted"/>
<keyword evidence="1" id="KW-0547">Nucleotide-binding</keyword>
<keyword evidence="1" id="KW-0067">ATP-binding</keyword>
<sequence>MTSASSSAPLLELTGYSIRFATPDGEVQAVSGLDLTLAEGETLAIVGESGSGKSQCFNGMFGLLARNGRTEGQARLAGADLLALSPKALDAVRGRDMAMVFQDPMTALNPALKIKRQLSETLEVHQGLSRREAEAKSLAMLKRVGIPEAERRMNQYPHELSGGMRQRVVIAMALLCRPKLIVADEPTTALDVTIQAQILELFRELGQEMRTALVLITHDLGVVAGVADRVAVMYAGRIVEEAGVDALFDAPAHPYAAALLASIPRIDRDGGSVEAIPGRPPNLIHPPSGCPFHPRCRFADERCVAERPPLEPVAREGHAIDAGRRVACWHPFAAARAGSAAAAPTPEAVLHG</sequence>
<dbReference type="EMBL" id="CP113520">
    <property type="protein sequence ID" value="WAJ28570.1"/>
    <property type="molecule type" value="Genomic_DNA"/>
</dbReference>
<accession>A0ACD4NNS0</accession>
<name>A0ACD4NNS0_9HYPH</name>
<keyword evidence="2" id="KW-1185">Reference proteome</keyword>
<reference evidence="1" key="1">
    <citation type="submission" date="2022-11" db="EMBL/GenBank/DDBJ databases">
        <title>beta-Carotene-producing bacterium, Jeongeuplla avenae sp. nov., alleviates the salt stress of Arabidopsis seedlings.</title>
        <authorList>
            <person name="Jiang L."/>
            <person name="Lee J."/>
        </authorList>
    </citation>
    <scope>NUCLEOTIDE SEQUENCE</scope>
    <source>
        <strain evidence="1">DY_R2A_6</strain>
    </source>
</reference>
<evidence type="ECO:0000313" key="1">
    <source>
        <dbReference type="EMBL" id="WAJ28570.1"/>
    </source>
</evidence>
<protein>
    <submittedName>
        <fullName evidence="1">ABC transporter ATP-binding protein</fullName>
    </submittedName>
</protein>
<organism evidence="1 2">
    <name type="scientific">Antarcticirhabdus aurantiaca</name>
    <dbReference type="NCBI Taxonomy" id="2606717"/>
    <lineage>
        <taxon>Bacteria</taxon>
        <taxon>Pseudomonadati</taxon>
        <taxon>Pseudomonadota</taxon>
        <taxon>Alphaproteobacteria</taxon>
        <taxon>Hyphomicrobiales</taxon>
        <taxon>Aurantimonadaceae</taxon>
        <taxon>Antarcticirhabdus</taxon>
    </lineage>
</organism>